<dbReference type="HOGENOM" id="CLU_009049_1_0_1"/>
<organism evidence="10 11">
    <name type="scientific">Naumovozyma castellii</name>
    <name type="common">Yeast</name>
    <name type="synonym">Saccharomyces castellii</name>
    <dbReference type="NCBI Taxonomy" id="27288"/>
    <lineage>
        <taxon>Eukaryota</taxon>
        <taxon>Fungi</taxon>
        <taxon>Dikarya</taxon>
        <taxon>Ascomycota</taxon>
        <taxon>Saccharomycotina</taxon>
        <taxon>Saccharomycetes</taxon>
        <taxon>Saccharomycetales</taxon>
        <taxon>Saccharomycetaceae</taxon>
        <taxon>Naumovozyma</taxon>
    </lineage>
</organism>
<dbReference type="EMBL" id="HE576752">
    <property type="protein sequence ID" value="CCC67510.1"/>
    <property type="molecule type" value="Genomic_DNA"/>
</dbReference>
<comment type="cofactor">
    <cofactor evidence="7">
        <name>Mg(2+)</name>
        <dbReference type="ChEBI" id="CHEBI:18420"/>
    </cofactor>
    <cofactor evidence="7">
        <name>Mn(2+)</name>
        <dbReference type="ChEBI" id="CHEBI:29035"/>
    </cofactor>
</comment>
<evidence type="ECO:0000256" key="5">
    <source>
        <dbReference type="ARBA" id="ARBA00022840"/>
    </source>
</evidence>
<dbReference type="GO" id="GO:0005886">
    <property type="term" value="C:plasma membrane"/>
    <property type="evidence" value="ECO:0007669"/>
    <property type="project" value="UniProtKB-SubCell"/>
</dbReference>
<dbReference type="GO" id="GO:0005524">
    <property type="term" value="F:ATP binding"/>
    <property type="evidence" value="ECO:0007669"/>
    <property type="project" value="UniProtKB-UniRule"/>
</dbReference>
<evidence type="ECO:0000256" key="4">
    <source>
        <dbReference type="ARBA" id="ARBA00022777"/>
    </source>
</evidence>
<feature type="region of interest" description="Disordered" evidence="8">
    <location>
        <begin position="262"/>
        <end position="285"/>
    </location>
</feature>
<dbReference type="Proteomes" id="UP000001640">
    <property type="component" value="Chromosome 1"/>
</dbReference>
<feature type="domain" description="PI3K/PI4K catalytic" evidence="9">
    <location>
        <begin position="113"/>
        <end position="499"/>
    </location>
</feature>
<dbReference type="FunCoup" id="G0V7R2">
    <property type="interactions" value="274"/>
</dbReference>
<keyword evidence="11" id="KW-1185">Reference proteome</keyword>
<keyword evidence="4 7" id="KW-0418">Kinase</keyword>
<sequence>MTSPQIDRSVVAERPVTSNTYDWLQYRESIDQNQQGRRTSYGTFYRTLSSHSLPLSIFTEDANTIKTEVYDIQLSVFRPVTGYPSRPLKNPKSEEAEFLAIVQHCRNSINRNVKELVRIKTGSSGSYFVYGTENQAKPMGVFKPKDEEPYGPLSPKWSKWAHRTFFPCLFGRSCLIPNLGYICESAASLLDKRLETHLVPYTDTVQLESKMFYDKRRVWLKLWRMEARKQEKIGSFQLFLNDYVGADEFLKKYPLPGMKREHHHPFHTRQCRTESTASHPETMSDATSETQLIIEDSKIHFPLGLPTLKNKLIKNKNLNPRGDLQFEWTEGNLEKFRLELEKLIILDYIMRNTDRGLDNWMIKIEPVIEPGNTDNTTRKAEWSIKLGAIDNGLAFPWKHPDEWRLYPYGWLYLPLNILARPFSESTRRHFIPLLTDKTWWEDSYIEFTSLFQRDADFKDRMWKKQWAVLKGQAFNVLETLRDIRQGPLELVRRTRCIVMDEKIQVPEMSPIITIRNTNAQPPLRTTSSNEENLPPNQETGYTELLDSESLASENAELPNNVQRLSVHPIRNKIVIAERLQAVVSDPVFTWC</sequence>
<dbReference type="InterPro" id="IPR018936">
    <property type="entry name" value="PI3/4_kinase_CS"/>
</dbReference>
<dbReference type="InterPro" id="IPR039756">
    <property type="entry name" value="Lsb6/PI4K2"/>
</dbReference>
<keyword evidence="3 7" id="KW-0547">Nucleotide-binding</keyword>
<name>G0V7R2_NAUCA</name>
<dbReference type="PANTHER" id="PTHR12865">
    <property type="entry name" value="PHOSPHATIDYLINOSITOL 4-KINASE TYPE-II"/>
    <property type="match status" value="1"/>
</dbReference>
<dbReference type="eggNOG" id="KOG2381">
    <property type="taxonomic scope" value="Eukaryota"/>
</dbReference>
<comment type="subcellular location">
    <subcellularLocation>
        <location evidence="7">Cell membrane</location>
        <topology evidence="7">Peripheral membrane protein</topology>
    </subcellularLocation>
    <subcellularLocation>
        <location evidence="7">Vacuole membrane</location>
        <topology evidence="7">Peripheral membrane protein</topology>
    </subcellularLocation>
</comment>
<accession>G0V7R2</accession>
<evidence type="ECO:0000256" key="1">
    <source>
        <dbReference type="ARBA" id="ARBA00022475"/>
    </source>
</evidence>
<reference key="2">
    <citation type="submission" date="2011-08" db="EMBL/GenBank/DDBJ databases">
        <title>Genome sequence of Naumovozyma castellii.</title>
        <authorList>
            <person name="Gordon J.L."/>
            <person name="Armisen D."/>
            <person name="Proux-Wera E."/>
            <person name="OhEigeartaigh S.S."/>
            <person name="Byrne K.P."/>
            <person name="Wolfe K.H."/>
        </authorList>
    </citation>
    <scope>NUCLEOTIDE SEQUENCE</scope>
    <source>
        <strain>Type strain:CBS 4309</strain>
    </source>
</reference>
<dbReference type="GO" id="GO:0000329">
    <property type="term" value="C:fungal-type vacuole membrane"/>
    <property type="evidence" value="ECO:0007669"/>
    <property type="project" value="EnsemblFungi"/>
</dbReference>
<dbReference type="RefSeq" id="XP_003673891.1">
    <property type="nucleotide sequence ID" value="XM_003673843.1"/>
</dbReference>
<dbReference type="GO" id="GO:0005768">
    <property type="term" value="C:endosome"/>
    <property type="evidence" value="ECO:0007669"/>
    <property type="project" value="UniProtKB-UniRule"/>
</dbReference>
<dbReference type="Pfam" id="PF00454">
    <property type="entry name" value="PI3_PI4_kinase"/>
    <property type="match status" value="1"/>
</dbReference>
<dbReference type="AlphaFoldDB" id="G0V7R2"/>
<evidence type="ECO:0000256" key="8">
    <source>
        <dbReference type="SAM" id="MobiDB-lite"/>
    </source>
</evidence>
<keyword evidence="6" id="KW-0472">Membrane</keyword>
<dbReference type="KEGG" id="ncs:NCAS_0A09520"/>
<evidence type="ECO:0000313" key="11">
    <source>
        <dbReference type="Proteomes" id="UP000001640"/>
    </source>
</evidence>
<evidence type="ECO:0000256" key="7">
    <source>
        <dbReference type="RuleBase" id="RU367084"/>
    </source>
</evidence>
<keyword evidence="2 7" id="KW-0808">Transferase</keyword>
<evidence type="ECO:0000256" key="3">
    <source>
        <dbReference type="ARBA" id="ARBA00022741"/>
    </source>
</evidence>
<protein>
    <recommendedName>
        <fullName evidence="7">Phosphatidylinositol 4-kinase</fullName>
        <ecNumber evidence="7">2.7.1.67</ecNumber>
    </recommendedName>
</protein>
<evidence type="ECO:0000313" key="10">
    <source>
        <dbReference type="EMBL" id="CCC67510.1"/>
    </source>
</evidence>
<dbReference type="PROSITE" id="PS00916">
    <property type="entry name" value="PI3_4_KINASE_2"/>
    <property type="match status" value="1"/>
</dbReference>
<dbReference type="OrthoDB" id="3349449at2759"/>
<evidence type="ECO:0000259" key="9">
    <source>
        <dbReference type="PROSITE" id="PS50290"/>
    </source>
</evidence>
<keyword evidence="5 7" id="KW-0067">ATP-binding</keyword>
<evidence type="ECO:0000256" key="2">
    <source>
        <dbReference type="ARBA" id="ARBA00022679"/>
    </source>
</evidence>
<dbReference type="GO" id="GO:0007032">
    <property type="term" value="P:endosome organization"/>
    <property type="evidence" value="ECO:0007669"/>
    <property type="project" value="TreeGrafter"/>
</dbReference>
<dbReference type="OMA" id="DPVFTWC"/>
<keyword evidence="1 7" id="KW-1003">Cell membrane</keyword>
<gene>
    <name evidence="10" type="primary">NCAS0A09520</name>
    <name evidence="10" type="ordered locus">NCAS_0A09520</name>
</gene>
<comment type="similarity">
    <text evidence="7">Belongs to the PI3/PI4-kinase family.</text>
</comment>
<dbReference type="InterPro" id="IPR000403">
    <property type="entry name" value="PI3/4_kinase_cat_dom"/>
</dbReference>
<dbReference type="GO" id="GO:0005802">
    <property type="term" value="C:trans-Golgi network"/>
    <property type="evidence" value="ECO:0007669"/>
    <property type="project" value="TreeGrafter"/>
</dbReference>
<proteinExistence type="inferred from homology"/>
<dbReference type="PANTHER" id="PTHR12865:SF1">
    <property type="entry name" value="PHOSPHATIDYLINOSITOL 4-KINASE TYPE 2"/>
    <property type="match status" value="1"/>
</dbReference>
<dbReference type="GO" id="GO:0007030">
    <property type="term" value="P:Golgi organization"/>
    <property type="evidence" value="ECO:0007669"/>
    <property type="project" value="TreeGrafter"/>
</dbReference>
<reference evidence="11" key="1">
    <citation type="journal article" date="2011" name="Proc. Natl. Acad. Sci. U.S.A.">
        <title>Evolutionary erosion of yeast sex chromosomes by mating-type switching accidents.</title>
        <authorList>
            <person name="Gordon J.L."/>
            <person name="Armisen D."/>
            <person name="Proux-Wera E."/>
            <person name="Oheigeartaigh S.S."/>
            <person name="Byrne K.P."/>
            <person name="Wolfe K.H."/>
        </authorList>
    </citation>
    <scope>NUCLEOTIDE SEQUENCE [LARGE SCALE GENOMIC DNA]</scope>
    <source>
        <strain evidence="11">ATCC 76901 / BCRC 22586 / CBS 4309 / NBRC 1992 / NRRL Y-12630</strain>
    </source>
</reference>
<feature type="compositionally biased region" description="Polar residues" evidence="8">
    <location>
        <begin position="273"/>
        <end position="285"/>
    </location>
</feature>
<evidence type="ECO:0000256" key="6">
    <source>
        <dbReference type="ARBA" id="ARBA00023136"/>
    </source>
</evidence>
<dbReference type="GeneID" id="96900989"/>
<feature type="region of interest" description="Disordered" evidence="8">
    <location>
        <begin position="517"/>
        <end position="539"/>
    </location>
</feature>
<comment type="catalytic activity">
    <reaction evidence="7">
        <text>a 1,2-diacyl-sn-glycero-3-phospho-(1D-myo-inositol) + ATP = a 1,2-diacyl-sn-glycero-3-phospho-(1D-myo-inositol 4-phosphate) + ADP + H(+)</text>
        <dbReference type="Rhea" id="RHEA:19877"/>
        <dbReference type="ChEBI" id="CHEBI:15378"/>
        <dbReference type="ChEBI" id="CHEBI:30616"/>
        <dbReference type="ChEBI" id="CHEBI:57880"/>
        <dbReference type="ChEBI" id="CHEBI:58178"/>
        <dbReference type="ChEBI" id="CHEBI:456216"/>
        <dbReference type="EC" id="2.7.1.67"/>
    </reaction>
</comment>
<dbReference type="STRING" id="1064592.G0V7R2"/>
<dbReference type="GO" id="GO:0046854">
    <property type="term" value="P:phosphatidylinositol phosphate biosynthetic process"/>
    <property type="evidence" value="ECO:0007669"/>
    <property type="project" value="UniProtKB-UniRule"/>
</dbReference>
<dbReference type="InParanoid" id="G0V7R2"/>
<dbReference type="GO" id="GO:0004430">
    <property type="term" value="F:1-phosphatidylinositol 4-kinase activity"/>
    <property type="evidence" value="ECO:0007669"/>
    <property type="project" value="UniProtKB-UniRule"/>
</dbReference>
<dbReference type="EC" id="2.7.1.67" evidence="7"/>
<dbReference type="PROSITE" id="PS50290">
    <property type="entry name" value="PI3_4_KINASE_3"/>
    <property type="match status" value="1"/>
</dbReference>